<dbReference type="OrthoDB" id="847268at2"/>
<gene>
    <name evidence="3" type="ORF">CLV90_2171</name>
</gene>
<comment type="caution">
    <text evidence="3">The sequence shown here is derived from an EMBL/GenBank/DDBJ whole genome shotgun (WGS) entry which is preliminary data.</text>
</comment>
<dbReference type="RefSeq" id="WP_133687455.1">
    <property type="nucleotide sequence ID" value="NZ_SOAY01000011.1"/>
</dbReference>
<dbReference type="Pfam" id="PF02517">
    <property type="entry name" value="Rce1-like"/>
    <property type="match status" value="1"/>
</dbReference>
<reference evidence="3 4" key="1">
    <citation type="submission" date="2019-03" db="EMBL/GenBank/DDBJ databases">
        <title>Genomic Encyclopedia of Archaeal and Bacterial Type Strains, Phase II (KMG-II): from individual species to whole genera.</title>
        <authorList>
            <person name="Goeker M."/>
        </authorList>
    </citation>
    <scope>NUCLEOTIDE SEQUENCE [LARGE SCALE GENOMIC DNA]</scope>
    <source>
        <strain evidence="3 4">DSM 25233</strain>
    </source>
</reference>
<keyword evidence="1" id="KW-1133">Transmembrane helix</keyword>
<feature type="transmembrane region" description="Helical" evidence="1">
    <location>
        <begin position="157"/>
        <end position="180"/>
    </location>
</feature>
<dbReference type="EMBL" id="SOAY01000011">
    <property type="protein sequence ID" value="TDT45088.1"/>
    <property type="molecule type" value="Genomic_DNA"/>
</dbReference>
<feature type="transmembrane region" description="Helical" evidence="1">
    <location>
        <begin position="70"/>
        <end position="91"/>
    </location>
</feature>
<dbReference type="PANTHER" id="PTHR36435:SF1">
    <property type="entry name" value="CAAX AMINO TERMINAL PROTEASE FAMILY PROTEIN"/>
    <property type="match status" value="1"/>
</dbReference>
<feature type="transmembrane region" description="Helical" evidence="1">
    <location>
        <begin position="28"/>
        <end position="50"/>
    </location>
</feature>
<accession>A0A4V3ERW0</accession>
<dbReference type="AlphaFoldDB" id="A0A4V3ERW0"/>
<protein>
    <recommendedName>
        <fullName evidence="2">CAAX prenyl protease 2/Lysostaphin resistance protein A-like domain-containing protein</fullName>
    </recommendedName>
</protein>
<feature type="domain" description="CAAX prenyl protease 2/Lysostaphin resistance protein A-like" evidence="2">
    <location>
        <begin position="71"/>
        <end position="169"/>
    </location>
</feature>
<sequence length="185" mass="21234">MLEELLLFVKNPVYEQDITTSFSNKLRIFFKLLLIALCTSIVLLIVASLAENLLQLEMGKHAMDDLFENYTPLLIFFLAVVVAPFFEELLFRGPLILFKDSKFFKYAFYVFTIAFGFMHISNFEMSTQVLLFSPLLVAPQIGVGFLLGYIRVKFGLVWSMALHACYNMVLIVPILIMQILDIPIE</sequence>
<dbReference type="GO" id="GO:0004175">
    <property type="term" value="F:endopeptidase activity"/>
    <property type="evidence" value="ECO:0007669"/>
    <property type="project" value="UniProtKB-ARBA"/>
</dbReference>
<evidence type="ECO:0000313" key="3">
    <source>
        <dbReference type="EMBL" id="TDT45088.1"/>
    </source>
</evidence>
<name>A0A4V3ERW0_9FLAO</name>
<dbReference type="PANTHER" id="PTHR36435">
    <property type="entry name" value="SLR1288 PROTEIN"/>
    <property type="match status" value="1"/>
</dbReference>
<proteinExistence type="predicted"/>
<feature type="transmembrane region" description="Helical" evidence="1">
    <location>
        <begin position="103"/>
        <end position="123"/>
    </location>
</feature>
<evidence type="ECO:0000256" key="1">
    <source>
        <dbReference type="SAM" id="Phobius"/>
    </source>
</evidence>
<keyword evidence="1" id="KW-0812">Transmembrane</keyword>
<feature type="transmembrane region" description="Helical" evidence="1">
    <location>
        <begin position="129"/>
        <end position="150"/>
    </location>
</feature>
<dbReference type="Proteomes" id="UP000294749">
    <property type="component" value="Unassembled WGS sequence"/>
</dbReference>
<evidence type="ECO:0000313" key="4">
    <source>
        <dbReference type="Proteomes" id="UP000294749"/>
    </source>
</evidence>
<keyword evidence="1" id="KW-0472">Membrane</keyword>
<dbReference type="InterPro" id="IPR052710">
    <property type="entry name" value="CAAX_protease"/>
</dbReference>
<organism evidence="3 4">
    <name type="scientific">Maribacter spongiicola</name>
    <dbReference type="NCBI Taxonomy" id="1206753"/>
    <lineage>
        <taxon>Bacteria</taxon>
        <taxon>Pseudomonadati</taxon>
        <taxon>Bacteroidota</taxon>
        <taxon>Flavobacteriia</taxon>
        <taxon>Flavobacteriales</taxon>
        <taxon>Flavobacteriaceae</taxon>
        <taxon>Maribacter</taxon>
    </lineage>
</organism>
<evidence type="ECO:0000259" key="2">
    <source>
        <dbReference type="Pfam" id="PF02517"/>
    </source>
</evidence>
<dbReference type="InterPro" id="IPR003675">
    <property type="entry name" value="Rce1/LyrA-like_dom"/>
</dbReference>
<keyword evidence="4" id="KW-1185">Reference proteome</keyword>
<dbReference type="GO" id="GO:0080120">
    <property type="term" value="P:CAAX-box protein maturation"/>
    <property type="evidence" value="ECO:0007669"/>
    <property type="project" value="UniProtKB-ARBA"/>
</dbReference>